<evidence type="ECO:0000313" key="4">
    <source>
        <dbReference type="Proteomes" id="UP000683360"/>
    </source>
</evidence>
<keyword evidence="1" id="KW-0433">Leucine-rich repeat</keyword>
<gene>
    <name evidence="3" type="ORF">MEDL_64724</name>
</gene>
<dbReference type="InterPro" id="IPR003591">
    <property type="entry name" value="Leu-rich_rpt_typical-subtyp"/>
</dbReference>
<keyword evidence="2" id="KW-0677">Repeat</keyword>
<dbReference type="PANTHER" id="PTHR45712:SF22">
    <property type="entry name" value="INSULIN-LIKE GROWTH FACTOR-BINDING PROTEIN COMPLEX ACID LABILE SUBUNIT"/>
    <property type="match status" value="1"/>
</dbReference>
<reference evidence="3" key="1">
    <citation type="submission" date="2021-03" db="EMBL/GenBank/DDBJ databases">
        <authorList>
            <person name="Bekaert M."/>
        </authorList>
    </citation>
    <scope>NUCLEOTIDE SEQUENCE</scope>
</reference>
<protein>
    <submittedName>
        <fullName evidence="3">Uncharacterized protein</fullName>
    </submittedName>
</protein>
<dbReference type="Gene3D" id="3.80.10.10">
    <property type="entry name" value="Ribonuclease Inhibitor"/>
    <property type="match status" value="2"/>
</dbReference>
<dbReference type="SMART" id="SM00369">
    <property type="entry name" value="LRR_TYP"/>
    <property type="match status" value="3"/>
</dbReference>
<dbReference type="InterPro" id="IPR050333">
    <property type="entry name" value="SLRP"/>
</dbReference>
<dbReference type="EMBL" id="CAJPWZ010003142">
    <property type="protein sequence ID" value="CAG2253166.1"/>
    <property type="molecule type" value="Genomic_DNA"/>
</dbReference>
<dbReference type="OrthoDB" id="40118at2759"/>
<evidence type="ECO:0000313" key="3">
    <source>
        <dbReference type="EMBL" id="CAG2253166.1"/>
    </source>
</evidence>
<keyword evidence="4" id="KW-1185">Reference proteome</keyword>
<accession>A0A8S3VDJ4</accession>
<dbReference type="AlphaFoldDB" id="A0A8S3VDJ4"/>
<comment type="caution">
    <text evidence="3">The sequence shown here is derived from an EMBL/GenBank/DDBJ whole genome shotgun (WGS) entry which is preliminary data.</text>
</comment>
<dbReference type="SUPFAM" id="SSF52058">
    <property type="entry name" value="L domain-like"/>
    <property type="match status" value="1"/>
</dbReference>
<dbReference type="PROSITE" id="PS51450">
    <property type="entry name" value="LRR"/>
    <property type="match status" value="1"/>
</dbReference>
<dbReference type="InterPro" id="IPR032675">
    <property type="entry name" value="LRR_dom_sf"/>
</dbReference>
<dbReference type="InterPro" id="IPR001611">
    <property type="entry name" value="Leu-rich_rpt"/>
</dbReference>
<dbReference type="PANTHER" id="PTHR45712">
    <property type="entry name" value="AGAP008170-PA"/>
    <property type="match status" value="1"/>
</dbReference>
<dbReference type="Proteomes" id="UP000683360">
    <property type="component" value="Unassembled WGS sequence"/>
</dbReference>
<evidence type="ECO:0000256" key="2">
    <source>
        <dbReference type="ARBA" id="ARBA00022737"/>
    </source>
</evidence>
<sequence>MYCYPVIPSFVHFYGWNLPNVEGLYVRNGYGLQWTLKTIPVGLFNWASNIKYLQMYNVGLEALKCDVFQPLKNSLSFLNMHSNLFREFPSCVLKNLNQLERIYFSSQNIESANIDDLELNSLKYITLRQNKISNFSISNINNYNDIQILLDFNKISYLNISGVNRISHLQGKVNKISKINHGIFHSSHSNLVYLELSYNALDDDVWNVLEGVTSLKTLKLKQNKLHTVRPSVLNRLSALNELDLSHNYITSFADVLLRSGTMLNVLLNSNTLLNFPSNVIDDTNTFGSIYDCTIDISNNRLDNIKLLIFQQLVQNLH</sequence>
<proteinExistence type="predicted"/>
<evidence type="ECO:0000256" key="1">
    <source>
        <dbReference type="ARBA" id="ARBA00022614"/>
    </source>
</evidence>
<dbReference type="Pfam" id="PF13855">
    <property type="entry name" value="LRR_8"/>
    <property type="match status" value="1"/>
</dbReference>
<organism evidence="3 4">
    <name type="scientific">Mytilus edulis</name>
    <name type="common">Blue mussel</name>
    <dbReference type="NCBI Taxonomy" id="6550"/>
    <lineage>
        <taxon>Eukaryota</taxon>
        <taxon>Metazoa</taxon>
        <taxon>Spiralia</taxon>
        <taxon>Lophotrochozoa</taxon>
        <taxon>Mollusca</taxon>
        <taxon>Bivalvia</taxon>
        <taxon>Autobranchia</taxon>
        <taxon>Pteriomorphia</taxon>
        <taxon>Mytilida</taxon>
        <taxon>Mytiloidea</taxon>
        <taxon>Mytilidae</taxon>
        <taxon>Mytilinae</taxon>
        <taxon>Mytilus</taxon>
    </lineage>
</organism>
<name>A0A8S3VDJ4_MYTED</name>